<protein>
    <submittedName>
        <fullName evidence="1">Uncharacterized protein</fullName>
    </submittedName>
</protein>
<evidence type="ECO:0000313" key="1">
    <source>
        <dbReference type="EMBL" id="POG72365.1"/>
    </source>
</evidence>
<reference evidence="1 2" key="2">
    <citation type="journal article" date="2018" name="New Phytol.">
        <title>High intraspecific genome diversity in the model arbuscular mycorrhizal symbiont Rhizophagus irregularis.</title>
        <authorList>
            <person name="Chen E.C.H."/>
            <person name="Morin E."/>
            <person name="Beaudet D."/>
            <person name="Noel J."/>
            <person name="Yildirir G."/>
            <person name="Ndikumana S."/>
            <person name="Charron P."/>
            <person name="St-Onge C."/>
            <person name="Giorgi J."/>
            <person name="Kruger M."/>
            <person name="Marton T."/>
            <person name="Ropars J."/>
            <person name="Grigoriev I.V."/>
            <person name="Hainaut M."/>
            <person name="Henrissat B."/>
            <person name="Roux C."/>
            <person name="Martin F."/>
            <person name="Corradi N."/>
        </authorList>
    </citation>
    <scope>NUCLEOTIDE SEQUENCE [LARGE SCALE GENOMIC DNA]</scope>
    <source>
        <strain evidence="1 2">DAOM 197198</strain>
    </source>
</reference>
<dbReference type="Proteomes" id="UP000018888">
    <property type="component" value="Unassembled WGS sequence"/>
</dbReference>
<proteinExistence type="predicted"/>
<evidence type="ECO:0000313" key="2">
    <source>
        <dbReference type="Proteomes" id="UP000018888"/>
    </source>
</evidence>
<keyword evidence="2" id="KW-1185">Reference proteome</keyword>
<reference evidence="1 2" key="1">
    <citation type="journal article" date="2013" name="Proc. Natl. Acad. Sci. U.S.A.">
        <title>Genome of an arbuscular mycorrhizal fungus provides insight into the oldest plant symbiosis.</title>
        <authorList>
            <person name="Tisserant E."/>
            <person name="Malbreil M."/>
            <person name="Kuo A."/>
            <person name="Kohler A."/>
            <person name="Symeonidi A."/>
            <person name="Balestrini R."/>
            <person name="Charron P."/>
            <person name="Duensing N."/>
            <person name="Frei Dit Frey N."/>
            <person name="Gianinazzi-Pearson V."/>
            <person name="Gilbert L.B."/>
            <person name="Handa Y."/>
            <person name="Herr J.R."/>
            <person name="Hijri M."/>
            <person name="Koul R."/>
            <person name="Kawaguchi M."/>
            <person name="Krajinski F."/>
            <person name="Lammers P.J."/>
            <person name="Masclaux F.G."/>
            <person name="Murat C."/>
            <person name="Morin E."/>
            <person name="Ndikumana S."/>
            <person name="Pagni M."/>
            <person name="Petitpierre D."/>
            <person name="Requena N."/>
            <person name="Rosikiewicz P."/>
            <person name="Riley R."/>
            <person name="Saito K."/>
            <person name="San Clemente H."/>
            <person name="Shapiro H."/>
            <person name="van Tuinen D."/>
            <person name="Becard G."/>
            <person name="Bonfante P."/>
            <person name="Paszkowski U."/>
            <person name="Shachar-Hill Y.Y."/>
            <person name="Tuskan G.A."/>
            <person name="Young P.W."/>
            <person name="Sanders I.R."/>
            <person name="Henrissat B."/>
            <person name="Rensing S.A."/>
            <person name="Grigoriev I.V."/>
            <person name="Corradi N."/>
            <person name="Roux C."/>
            <person name="Martin F."/>
        </authorList>
    </citation>
    <scope>NUCLEOTIDE SEQUENCE [LARGE SCALE GENOMIC DNA]</scope>
    <source>
        <strain evidence="1 2">DAOM 197198</strain>
    </source>
</reference>
<sequence length="56" mass="6865">MLIPYGYLHIRHQMNAKCVLNVDTFLPFQHRLFSIYFVLMYKTFSLQDLNYWVHPT</sequence>
<comment type="caution">
    <text evidence="1">The sequence shown here is derived from an EMBL/GenBank/DDBJ whole genome shotgun (WGS) entry which is preliminary data.</text>
</comment>
<accession>A0A2P4Q3Y5</accession>
<organism evidence="1 2">
    <name type="scientific">Rhizophagus irregularis (strain DAOM 181602 / DAOM 197198 / MUCL 43194)</name>
    <name type="common">Arbuscular mycorrhizal fungus</name>
    <name type="synonym">Glomus intraradices</name>
    <dbReference type="NCBI Taxonomy" id="747089"/>
    <lineage>
        <taxon>Eukaryota</taxon>
        <taxon>Fungi</taxon>
        <taxon>Fungi incertae sedis</taxon>
        <taxon>Mucoromycota</taxon>
        <taxon>Glomeromycotina</taxon>
        <taxon>Glomeromycetes</taxon>
        <taxon>Glomerales</taxon>
        <taxon>Glomeraceae</taxon>
        <taxon>Rhizophagus</taxon>
    </lineage>
</organism>
<dbReference type="AlphaFoldDB" id="A0A2P4Q3Y5"/>
<gene>
    <name evidence="1" type="ORF">GLOIN_2v1596174</name>
</gene>
<dbReference type="EMBL" id="AUPC02000096">
    <property type="protein sequence ID" value="POG72365.1"/>
    <property type="molecule type" value="Genomic_DNA"/>
</dbReference>
<name>A0A2P4Q3Y5_RHIID</name>